<evidence type="ECO:0000313" key="2">
    <source>
        <dbReference type="EMBL" id="MXO58586.1"/>
    </source>
</evidence>
<dbReference type="RefSeq" id="WP_159792212.1">
    <property type="nucleotide sequence ID" value="NZ_WTYM01000029.1"/>
</dbReference>
<reference evidence="2 3" key="1">
    <citation type="submission" date="2019-12" db="EMBL/GenBank/DDBJ databases">
        <title>Genomic-based taxomic classification of the family Erythrobacteraceae.</title>
        <authorList>
            <person name="Xu L."/>
        </authorList>
    </citation>
    <scope>NUCLEOTIDE SEQUENCE [LARGE SCALE GENOMIC DNA]</scope>
    <source>
        <strain evidence="2 3">MCCC 1K01500</strain>
    </source>
</reference>
<feature type="transmembrane region" description="Helical" evidence="1">
    <location>
        <begin position="67"/>
        <end position="85"/>
    </location>
</feature>
<organism evidence="2 3">
    <name type="scientific">Croceibacterium salegens</name>
    <dbReference type="NCBI Taxonomy" id="1737568"/>
    <lineage>
        <taxon>Bacteria</taxon>
        <taxon>Pseudomonadati</taxon>
        <taxon>Pseudomonadota</taxon>
        <taxon>Alphaproteobacteria</taxon>
        <taxon>Sphingomonadales</taxon>
        <taxon>Erythrobacteraceae</taxon>
        <taxon>Croceibacterium</taxon>
    </lineage>
</organism>
<dbReference type="EMBL" id="WTYM01000029">
    <property type="protein sequence ID" value="MXO58586.1"/>
    <property type="molecule type" value="Genomic_DNA"/>
</dbReference>
<evidence type="ECO:0000256" key="1">
    <source>
        <dbReference type="SAM" id="Phobius"/>
    </source>
</evidence>
<comment type="caution">
    <text evidence="2">The sequence shown here is derived from an EMBL/GenBank/DDBJ whole genome shotgun (WGS) entry which is preliminary data.</text>
</comment>
<keyword evidence="1" id="KW-0812">Transmembrane</keyword>
<keyword evidence="3" id="KW-1185">Reference proteome</keyword>
<gene>
    <name evidence="2" type="ORF">GRI89_03390</name>
</gene>
<protein>
    <submittedName>
        <fullName evidence="2">Uncharacterized protein</fullName>
    </submittedName>
</protein>
<accession>A0A6I4SUV5</accession>
<dbReference type="OrthoDB" id="7595639at2"/>
<dbReference type="AlphaFoldDB" id="A0A6I4SUV5"/>
<proteinExistence type="predicted"/>
<name>A0A6I4SUV5_9SPHN</name>
<sequence>MLVVTSLQFAGLAFLTYAVLAQRLFDTNFALNRTLVDGAVSFTTLAGFGLAEWGDEHLIPESWYEDGPVFSALTALALFLSFRLLRD</sequence>
<evidence type="ECO:0000313" key="3">
    <source>
        <dbReference type="Proteomes" id="UP000433652"/>
    </source>
</evidence>
<keyword evidence="1" id="KW-0472">Membrane</keyword>
<keyword evidence="1" id="KW-1133">Transmembrane helix</keyword>
<dbReference type="Proteomes" id="UP000433652">
    <property type="component" value="Unassembled WGS sequence"/>
</dbReference>